<accession>A0ABR0X0F1</accession>
<evidence type="ECO:0000313" key="2">
    <source>
        <dbReference type="EMBL" id="KAK6152919.1"/>
    </source>
</evidence>
<dbReference type="Proteomes" id="UP001318860">
    <property type="component" value="Unassembled WGS sequence"/>
</dbReference>
<dbReference type="EMBL" id="JABTTQ020000006">
    <property type="protein sequence ID" value="KAK6152919.1"/>
    <property type="molecule type" value="Genomic_DNA"/>
</dbReference>
<name>A0ABR0X0F1_REHGL</name>
<feature type="compositionally biased region" description="Basic and acidic residues" evidence="1">
    <location>
        <begin position="42"/>
        <end position="58"/>
    </location>
</feature>
<dbReference type="PANTHER" id="PTHR36410">
    <property type="entry name" value="EXPRESSED PROTEIN"/>
    <property type="match status" value="1"/>
</dbReference>
<gene>
    <name evidence="2" type="ORF">DH2020_012558</name>
</gene>
<keyword evidence="3" id="KW-1185">Reference proteome</keyword>
<organism evidence="2 3">
    <name type="scientific">Rehmannia glutinosa</name>
    <name type="common">Chinese foxglove</name>
    <dbReference type="NCBI Taxonomy" id="99300"/>
    <lineage>
        <taxon>Eukaryota</taxon>
        <taxon>Viridiplantae</taxon>
        <taxon>Streptophyta</taxon>
        <taxon>Embryophyta</taxon>
        <taxon>Tracheophyta</taxon>
        <taxon>Spermatophyta</taxon>
        <taxon>Magnoliopsida</taxon>
        <taxon>eudicotyledons</taxon>
        <taxon>Gunneridae</taxon>
        <taxon>Pentapetalae</taxon>
        <taxon>asterids</taxon>
        <taxon>lamiids</taxon>
        <taxon>Lamiales</taxon>
        <taxon>Orobanchaceae</taxon>
        <taxon>Rehmannieae</taxon>
        <taxon>Rehmannia</taxon>
    </lineage>
</organism>
<evidence type="ECO:0000313" key="3">
    <source>
        <dbReference type="Proteomes" id="UP001318860"/>
    </source>
</evidence>
<proteinExistence type="predicted"/>
<sequence>MFKLLRAKPTSLFSSLPNHLNRHQASGVRFAQAVSGSDQPDTSEKTDQTEELKSRTGETKSSSRGGYAKRSDEVGYGAELGGNKSLSEDDEDKISWKAGKTRAIKTILISVAKNGRGSS</sequence>
<reference evidence="2 3" key="1">
    <citation type="journal article" date="2021" name="Comput. Struct. Biotechnol. J.">
        <title>De novo genome assembly of the potent medicinal plant Rehmannia glutinosa using nanopore technology.</title>
        <authorList>
            <person name="Ma L."/>
            <person name="Dong C."/>
            <person name="Song C."/>
            <person name="Wang X."/>
            <person name="Zheng X."/>
            <person name="Niu Y."/>
            <person name="Chen S."/>
            <person name="Feng W."/>
        </authorList>
    </citation>
    <scope>NUCLEOTIDE SEQUENCE [LARGE SCALE GENOMIC DNA]</scope>
    <source>
        <strain evidence="2">DH-2019</strain>
    </source>
</reference>
<feature type="region of interest" description="Disordered" evidence="1">
    <location>
        <begin position="27"/>
        <end position="92"/>
    </location>
</feature>
<evidence type="ECO:0000256" key="1">
    <source>
        <dbReference type="SAM" id="MobiDB-lite"/>
    </source>
</evidence>
<protein>
    <submittedName>
        <fullName evidence="2">Uncharacterized protein</fullName>
    </submittedName>
</protein>
<dbReference type="PANTHER" id="PTHR36410:SF1">
    <property type="entry name" value="EXPRESSED PROTEIN"/>
    <property type="match status" value="1"/>
</dbReference>
<comment type="caution">
    <text evidence="2">The sequence shown here is derived from an EMBL/GenBank/DDBJ whole genome shotgun (WGS) entry which is preliminary data.</text>
</comment>